<dbReference type="RefSeq" id="WP_267845281.1">
    <property type="nucleotide sequence ID" value="NZ_JAPMXC010000001.1"/>
</dbReference>
<dbReference type="Pfam" id="PF00392">
    <property type="entry name" value="GntR"/>
    <property type="match status" value="1"/>
</dbReference>
<dbReference type="InterPro" id="IPR036388">
    <property type="entry name" value="WH-like_DNA-bd_sf"/>
</dbReference>
<dbReference type="SMART" id="SM00895">
    <property type="entry name" value="FCD"/>
    <property type="match status" value="1"/>
</dbReference>
<evidence type="ECO:0000256" key="2">
    <source>
        <dbReference type="ARBA" id="ARBA00023125"/>
    </source>
</evidence>
<dbReference type="SUPFAM" id="SSF46785">
    <property type="entry name" value="Winged helix' DNA-binding domain"/>
    <property type="match status" value="1"/>
</dbReference>
<organism evidence="5 6">
    <name type="scientific">Robbsia betulipollinis</name>
    <dbReference type="NCBI Taxonomy" id="2981849"/>
    <lineage>
        <taxon>Bacteria</taxon>
        <taxon>Pseudomonadati</taxon>
        <taxon>Pseudomonadota</taxon>
        <taxon>Betaproteobacteria</taxon>
        <taxon>Burkholderiales</taxon>
        <taxon>Burkholderiaceae</taxon>
        <taxon>Robbsia</taxon>
    </lineage>
</organism>
<dbReference type="Gene3D" id="1.20.120.530">
    <property type="entry name" value="GntR ligand-binding domain-like"/>
    <property type="match status" value="1"/>
</dbReference>
<evidence type="ECO:0000256" key="3">
    <source>
        <dbReference type="ARBA" id="ARBA00023163"/>
    </source>
</evidence>
<dbReference type="CDD" id="cd07377">
    <property type="entry name" value="WHTH_GntR"/>
    <property type="match status" value="1"/>
</dbReference>
<keyword evidence="6" id="KW-1185">Reference proteome</keyword>
<keyword evidence="1" id="KW-0805">Transcription regulation</keyword>
<feature type="domain" description="HTH gntR-type" evidence="4">
    <location>
        <begin position="14"/>
        <end position="81"/>
    </location>
</feature>
<dbReference type="SUPFAM" id="SSF48008">
    <property type="entry name" value="GntR ligand-binding domain-like"/>
    <property type="match status" value="1"/>
</dbReference>
<dbReference type="PANTHER" id="PTHR43537">
    <property type="entry name" value="TRANSCRIPTIONAL REGULATOR, GNTR FAMILY"/>
    <property type="match status" value="1"/>
</dbReference>
<evidence type="ECO:0000313" key="6">
    <source>
        <dbReference type="Proteomes" id="UP001082899"/>
    </source>
</evidence>
<evidence type="ECO:0000259" key="4">
    <source>
        <dbReference type="PROSITE" id="PS50949"/>
    </source>
</evidence>
<accession>A0ABT3ZHQ5</accession>
<comment type="caution">
    <text evidence="5">The sequence shown here is derived from an EMBL/GenBank/DDBJ whole genome shotgun (WGS) entry which is preliminary data.</text>
</comment>
<keyword evidence="2" id="KW-0238">DNA-binding</keyword>
<evidence type="ECO:0000256" key="1">
    <source>
        <dbReference type="ARBA" id="ARBA00023015"/>
    </source>
</evidence>
<dbReference type="InterPro" id="IPR011711">
    <property type="entry name" value="GntR_C"/>
</dbReference>
<dbReference type="Gene3D" id="1.10.10.10">
    <property type="entry name" value="Winged helix-like DNA-binding domain superfamily/Winged helix DNA-binding domain"/>
    <property type="match status" value="1"/>
</dbReference>
<dbReference type="PROSITE" id="PS50949">
    <property type="entry name" value="HTH_GNTR"/>
    <property type="match status" value="1"/>
</dbReference>
<sequence length="255" mass="27279">MKKHTAMVGIAPVRPLAEQVYETIRDAICVGEFASGARMSEDSLAAALDVSRQPVHQALRQLHREGFLQEAGRRGLVVVPMSIELAEHVFDLRAALDETAAANAARRADASTRQQGETILRAGRRAVAARDIPAMIDADFRFHCYIYELSGNPLIETFATMNWHHVRRVATALSTRLLSLAPLWQEHEDILVAVRDGNAAAAGSLARHHVEKVAGTLKTFGTAPFDAASGAAASGAAASGGEAADALSGKRVREV</sequence>
<proteinExistence type="predicted"/>
<dbReference type="SMART" id="SM00345">
    <property type="entry name" value="HTH_GNTR"/>
    <property type="match status" value="1"/>
</dbReference>
<name>A0ABT3ZHQ5_9BURK</name>
<dbReference type="EMBL" id="JAPMXC010000001">
    <property type="protein sequence ID" value="MCY0386056.1"/>
    <property type="molecule type" value="Genomic_DNA"/>
</dbReference>
<dbReference type="PANTHER" id="PTHR43537:SF45">
    <property type="entry name" value="GNTR FAMILY REGULATORY PROTEIN"/>
    <property type="match status" value="1"/>
</dbReference>
<dbReference type="InterPro" id="IPR036390">
    <property type="entry name" value="WH_DNA-bd_sf"/>
</dbReference>
<gene>
    <name evidence="5" type="ORF">OVY01_02110</name>
</gene>
<dbReference type="Proteomes" id="UP001082899">
    <property type="component" value="Unassembled WGS sequence"/>
</dbReference>
<keyword evidence="3" id="KW-0804">Transcription</keyword>
<dbReference type="InterPro" id="IPR000524">
    <property type="entry name" value="Tscrpt_reg_HTH_GntR"/>
</dbReference>
<dbReference type="InterPro" id="IPR008920">
    <property type="entry name" value="TF_FadR/GntR_C"/>
</dbReference>
<protein>
    <submittedName>
        <fullName evidence="5">GntR family transcriptional regulator</fullName>
    </submittedName>
</protein>
<reference evidence="5" key="1">
    <citation type="submission" date="2022-11" db="EMBL/GenBank/DDBJ databases">
        <title>Robbsia betulipollinis sp. nov., isolated from pollen of birch (Betula pendula).</title>
        <authorList>
            <person name="Shi H."/>
            <person name="Ambika Manirajan B."/>
            <person name="Ratering S."/>
            <person name="Geissler-Plaum R."/>
            <person name="Schnell S."/>
        </authorList>
    </citation>
    <scope>NUCLEOTIDE SEQUENCE</scope>
    <source>
        <strain evidence="5">Bb-Pol-6</strain>
    </source>
</reference>
<evidence type="ECO:0000313" key="5">
    <source>
        <dbReference type="EMBL" id="MCY0386056.1"/>
    </source>
</evidence>
<dbReference type="Pfam" id="PF07729">
    <property type="entry name" value="FCD"/>
    <property type="match status" value="1"/>
</dbReference>